<reference evidence="4 5" key="1">
    <citation type="submission" date="2017-04" db="EMBL/GenBank/DDBJ databases">
        <title>Comparative genome analysis of Subtercola boreus.</title>
        <authorList>
            <person name="Cho Y.-J."/>
            <person name="Cho A."/>
            <person name="Kim O.-S."/>
            <person name="Lee J.-I."/>
        </authorList>
    </citation>
    <scope>NUCLEOTIDE SEQUENCE [LARGE SCALE GENOMIC DNA]</scope>
    <source>
        <strain evidence="4 5">K300</strain>
    </source>
</reference>
<keyword evidence="5" id="KW-1185">Reference proteome</keyword>
<evidence type="ECO:0000259" key="3">
    <source>
        <dbReference type="Pfam" id="PF17775"/>
    </source>
</evidence>
<dbReference type="Proteomes" id="UP000256486">
    <property type="component" value="Unassembled WGS sequence"/>
</dbReference>
<dbReference type="Pfam" id="PF17775">
    <property type="entry name" value="YchJ_M-like"/>
    <property type="match status" value="1"/>
</dbReference>
<dbReference type="InterPro" id="IPR032710">
    <property type="entry name" value="NTF2-like_dom_sf"/>
</dbReference>
<dbReference type="HAMAP" id="MF_00612">
    <property type="entry name" value="UPF0225"/>
    <property type="match status" value="1"/>
</dbReference>
<dbReference type="AlphaFoldDB" id="A0A3E0VGW7"/>
<dbReference type="RefSeq" id="WP_116414580.1">
    <property type="nucleotide sequence ID" value="NZ_NBWZ01000001.1"/>
</dbReference>
<proteinExistence type="inferred from homology"/>
<dbReference type="Pfam" id="PF02810">
    <property type="entry name" value="SEC-C"/>
    <property type="match status" value="1"/>
</dbReference>
<comment type="similarity">
    <text evidence="1 2">Belongs to the UPF0225 family.</text>
</comment>
<dbReference type="SUPFAM" id="SSF54427">
    <property type="entry name" value="NTF2-like"/>
    <property type="match status" value="1"/>
</dbReference>
<accession>A0A3E0VGW7</accession>
<evidence type="ECO:0000256" key="2">
    <source>
        <dbReference type="HAMAP-Rule" id="MF_00612"/>
    </source>
</evidence>
<evidence type="ECO:0000256" key="1">
    <source>
        <dbReference type="ARBA" id="ARBA00010839"/>
    </source>
</evidence>
<name>A0A3E0VGW7_9MICO</name>
<feature type="domain" description="YchJ-like middle NTF2-like" evidence="3">
    <location>
        <begin position="51"/>
        <end position="153"/>
    </location>
</feature>
<dbReference type="EMBL" id="NBWZ01000001">
    <property type="protein sequence ID" value="RFA09184.1"/>
    <property type="molecule type" value="Genomic_DNA"/>
</dbReference>
<protein>
    <recommendedName>
        <fullName evidence="2">UPF0225 protein B7R54_08065</fullName>
    </recommendedName>
</protein>
<dbReference type="PANTHER" id="PTHR33747:SF1">
    <property type="entry name" value="ADENYLATE CYCLASE-ASSOCIATED CAP C-TERMINAL DOMAIN-CONTAINING PROTEIN"/>
    <property type="match status" value="1"/>
</dbReference>
<dbReference type="PANTHER" id="PTHR33747">
    <property type="entry name" value="UPF0225 PROTEIN SCO1677"/>
    <property type="match status" value="1"/>
</dbReference>
<gene>
    <name evidence="4" type="ORF">B7R54_08065</name>
</gene>
<dbReference type="InterPro" id="IPR004027">
    <property type="entry name" value="SEC_C_motif"/>
</dbReference>
<dbReference type="InterPro" id="IPR048469">
    <property type="entry name" value="YchJ-like_M"/>
</dbReference>
<sequence length="153" mass="16768">MGDREKSSADGSAAASGWPTVGPTDRCPCLSGNTYGDCCGPFHTGERQAPTAERLMRSRYSAFVRGDAAYLLATWHPSTRPAAADLQLDPDQRWYRLDILQRTGGGMLDSTGTVEFVARYRLGGERGGRGERGELHETSTFEKVDGQWFYRAG</sequence>
<organism evidence="4 5">
    <name type="scientific">Subtercola boreus</name>
    <dbReference type="NCBI Taxonomy" id="120213"/>
    <lineage>
        <taxon>Bacteria</taxon>
        <taxon>Bacillati</taxon>
        <taxon>Actinomycetota</taxon>
        <taxon>Actinomycetes</taxon>
        <taxon>Micrococcales</taxon>
        <taxon>Microbacteriaceae</taxon>
        <taxon>Subtercola</taxon>
    </lineage>
</organism>
<dbReference type="InterPro" id="IPR023006">
    <property type="entry name" value="YchJ-like"/>
</dbReference>
<comment type="caution">
    <text evidence="4">The sequence shown here is derived from an EMBL/GenBank/DDBJ whole genome shotgun (WGS) entry which is preliminary data.</text>
</comment>
<dbReference type="Gene3D" id="3.10.450.50">
    <property type="match status" value="1"/>
</dbReference>
<evidence type="ECO:0000313" key="5">
    <source>
        <dbReference type="Proteomes" id="UP000256486"/>
    </source>
</evidence>
<evidence type="ECO:0000313" key="4">
    <source>
        <dbReference type="EMBL" id="RFA09184.1"/>
    </source>
</evidence>
<dbReference type="OrthoDB" id="21421at2"/>